<name>A0A426ZHH4_ENSVE</name>
<accession>A0A426ZHH4</accession>
<proteinExistence type="predicted"/>
<dbReference type="Proteomes" id="UP000287651">
    <property type="component" value="Unassembled WGS sequence"/>
</dbReference>
<evidence type="ECO:0000313" key="1">
    <source>
        <dbReference type="EMBL" id="RRT63344.1"/>
    </source>
</evidence>
<protein>
    <submittedName>
        <fullName evidence="1">Uncharacterized protein</fullName>
    </submittedName>
</protein>
<comment type="caution">
    <text evidence="1">The sequence shown here is derived from an EMBL/GenBank/DDBJ whole genome shotgun (WGS) entry which is preliminary data.</text>
</comment>
<dbReference type="AlphaFoldDB" id="A0A426ZHH4"/>
<dbReference type="EMBL" id="AMZH03006632">
    <property type="protein sequence ID" value="RRT63344.1"/>
    <property type="molecule type" value="Genomic_DNA"/>
</dbReference>
<sequence length="200" mass="22276">MFGGHGLSLTSVRSSFNWTDDHPHHFHHQRSSSPWEGGREGGREAGCVIYACMRAHIGKYELLVPVTQRDSPYRSNSCTFPCLHWPPHCNMSTPASTERVPVPLRTMSRSTTGTSPAKSFCCCLVSSPQGGEVHTTSPARFTTHASLPRFRWPHPVVDGIRKERNPPCHKLNPRLVASPNSSFHSILIYSILFSIAVVEF</sequence>
<evidence type="ECO:0000313" key="2">
    <source>
        <dbReference type="Proteomes" id="UP000287651"/>
    </source>
</evidence>
<gene>
    <name evidence="1" type="ORF">B296_00041288</name>
</gene>
<reference evidence="1 2" key="1">
    <citation type="journal article" date="2014" name="Agronomy (Basel)">
        <title>A Draft Genome Sequence for Ensete ventricosum, the Drought-Tolerant Tree Against Hunger.</title>
        <authorList>
            <person name="Harrison J."/>
            <person name="Moore K.A."/>
            <person name="Paszkiewicz K."/>
            <person name="Jones T."/>
            <person name="Grant M."/>
            <person name="Ambacheew D."/>
            <person name="Muzemil S."/>
            <person name="Studholme D.J."/>
        </authorList>
    </citation>
    <scope>NUCLEOTIDE SEQUENCE [LARGE SCALE GENOMIC DNA]</scope>
</reference>
<organism evidence="1 2">
    <name type="scientific">Ensete ventricosum</name>
    <name type="common">Abyssinian banana</name>
    <name type="synonym">Musa ensete</name>
    <dbReference type="NCBI Taxonomy" id="4639"/>
    <lineage>
        <taxon>Eukaryota</taxon>
        <taxon>Viridiplantae</taxon>
        <taxon>Streptophyta</taxon>
        <taxon>Embryophyta</taxon>
        <taxon>Tracheophyta</taxon>
        <taxon>Spermatophyta</taxon>
        <taxon>Magnoliopsida</taxon>
        <taxon>Liliopsida</taxon>
        <taxon>Zingiberales</taxon>
        <taxon>Musaceae</taxon>
        <taxon>Ensete</taxon>
    </lineage>
</organism>